<evidence type="ECO:0000313" key="2">
    <source>
        <dbReference type="EMBL" id="EGL55550.1"/>
    </source>
</evidence>
<organism evidence="2 3">
    <name type="scientific">Methylophaga aminisulfidivorans MP</name>
    <dbReference type="NCBI Taxonomy" id="1026882"/>
    <lineage>
        <taxon>Bacteria</taxon>
        <taxon>Pseudomonadati</taxon>
        <taxon>Pseudomonadota</taxon>
        <taxon>Gammaproteobacteria</taxon>
        <taxon>Thiotrichales</taxon>
        <taxon>Piscirickettsiaceae</taxon>
        <taxon>Methylophaga</taxon>
    </lineage>
</organism>
<keyword evidence="3" id="KW-1185">Reference proteome</keyword>
<reference evidence="2 3" key="1">
    <citation type="journal article" date="2011" name="J. Bacteriol.">
        <title>Draft genome sequence of Methylophaga aminisulfidivorans MP T.</title>
        <authorList>
            <person name="Han G.H."/>
            <person name="Kim W."/>
            <person name="Chun J."/>
            <person name="Kim S.W."/>
        </authorList>
    </citation>
    <scope>NUCLEOTIDE SEQUENCE [LARGE SCALE GENOMIC DNA]</scope>
    <source>
        <strain evidence="3">MP(T)</strain>
    </source>
</reference>
<dbReference type="OrthoDB" id="6195703at2"/>
<dbReference type="Proteomes" id="UP000003544">
    <property type="component" value="Unassembled WGS sequence"/>
</dbReference>
<feature type="chain" id="PRO_5003326701" evidence="1">
    <location>
        <begin position="21"/>
        <end position="241"/>
    </location>
</feature>
<feature type="signal peptide" evidence="1">
    <location>
        <begin position="1"/>
        <end position="20"/>
    </location>
</feature>
<protein>
    <submittedName>
        <fullName evidence="2">Uncharacterized protein</fullName>
    </submittedName>
</protein>
<dbReference type="eggNOG" id="ENOG5032QYJ">
    <property type="taxonomic scope" value="Bacteria"/>
</dbReference>
<keyword evidence="1" id="KW-0732">Signal</keyword>
<comment type="caution">
    <text evidence="2">The sequence shown here is derived from an EMBL/GenBank/DDBJ whole genome shotgun (WGS) entry which is preliminary data.</text>
</comment>
<sequence length="241" mass="27465">MKYHLLASLVLVTSPLLVQASESCSIDPELLGATYEMTDSDSNKTATMMLWRQHGRVSNQFTQTGVTDMWEYTHNGQLRMVRFFDKEQHAIEYQPGEVKYANADSQWQQVHELITDKLKNNMTLVSTSGEACDKVETYQLTEGDSHLQLEWLPALSLVKSWKNTADSHIQTWQLTKLIKDESAVNASFRMRDDYQTTDYADIGDSESDPFIAKMINQGYIDHGPSGFYNSEGEDIGHPHHH</sequence>
<dbReference type="EMBL" id="AFIG01000001">
    <property type="protein sequence ID" value="EGL55550.1"/>
    <property type="molecule type" value="Genomic_DNA"/>
</dbReference>
<evidence type="ECO:0000313" key="3">
    <source>
        <dbReference type="Proteomes" id="UP000003544"/>
    </source>
</evidence>
<accession>F5SUW4</accession>
<dbReference type="AlphaFoldDB" id="F5SUW4"/>
<name>F5SUW4_9GAMM</name>
<proteinExistence type="predicted"/>
<gene>
    <name evidence="2" type="ORF">MAMP_02544</name>
</gene>
<evidence type="ECO:0000256" key="1">
    <source>
        <dbReference type="SAM" id="SignalP"/>
    </source>
</evidence>
<dbReference type="RefSeq" id="WP_007145436.1">
    <property type="nucleotide sequence ID" value="NZ_AFIG01000001.1"/>
</dbReference>
<dbReference type="STRING" id="1026882.MAMP_02544"/>